<feature type="transmembrane region" description="Helical" evidence="6">
    <location>
        <begin position="117"/>
        <end position="140"/>
    </location>
</feature>
<keyword evidence="8" id="KW-1185">Reference proteome</keyword>
<feature type="transmembrane region" description="Helical" evidence="6">
    <location>
        <begin position="47"/>
        <end position="73"/>
    </location>
</feature>
<evidence type="ECO:0000313" key="7">
    <source>
        <dbReference type="EMBL" id="EIJ66855.1"/>
    </source>
</evidence>
<dbReference type="PANTHER" id="PTHR42770">
    <property type="entry name" value="AMINO ACID TRANSPORTER-RELATED"/>
    <property type="match status" value="1"/>
</dbReference>
<dbReference type="PATRIC" id="fig|859350.6.peg.269"/>
<dbReference type="InterPro" id="IPR050367">
    <property type="entry name" value="APC_superfamily"/>
</dbReference>
<sequence>MSVLISGIIYILVSLAVVRVVNWEELATSAAPMALVAERGLGSEAHILLSSIALFAITNTVLITLIAGSRMFYGMAREGVFPQILKKIHFKTKTPWVAVIVIMITSIAFTLVGDIVIVANITVFAIVITFASINLAVIALRYTEPDIERKFRVPINIGKFPILPLFGLGISVYMGFQFEIEIILAGIIIIGIGGIYFVISKKKKIHDNLK</sequence>
<dbReference type="InterPro" id="IPR002293">
    <property type="entry name" value="AA/rel_permease1"/>
</dbReference>
<proteinExistence type="predicted"/>
<reference evidence="7 8" key="1">
    <citation type="journal article" date="2012" name="J. Bacteriol.">
        <title>Genome sequence of "Candidatus Nitrosopumilus salaria" BD31, an ammonia-oxidizing archaeon from the San Francisco Bay estuary.</title>
        <authorList>
            <person name="Mosier A.C."/>
            <person name="Allen E.E."/>
            <person name="Kim M."/>
            <person name="Ferriera S."/>
            <person name="Francis C.A."/>
        </authorList>
    </citation>
    <scope>NUCLEOTIDE SEQUENCE [LARGE SCALE GENOMIC DNA]</scope>
    <source>
        <strain evidence="7 8">BD31</strain>
    </source>
</reference>
<dbReference type="GO" id="GO:0022857">
    <property type="term" value="F:transmembrane transporter activity"/>
    <property type="evidence" value="ECO:0007669"/>
    <property type="project" value="InterPro"/>
</dbReference>
<evidence type="ECO:0000256" key="4">
    <source>
        <dbReference type="ARBA" id="ARBA00022989"/>
    </source>
</evidence>
<keyword evidence="3 6" id="KW-0812">Transmembrane</keyword>
<feature type="transmembrane region" description="Helical" evidence="6">
    <location>
        <begin position="182"/>
        <end position="199"/>
    </location>
</feature>
<keyword evidence="5 6" id="KW-0472">Membrane</keyword>
<dbReference type="AlphaFoldDB" id="I3D562"/>
<keyword evidence="4 6" id="KW-1133">Transmembrane helix</keyword>
<evidence type="ECO:0000256" key="3">
    <source>
        <dbReference type="ARBA" id="ARBA00022692"/>
    </source>
</evidence>
<gene>
    <name evidence="7" type="ORF">BD31_I0319</name>
</gene>
<evidence type="ECO:0000256" key="6">
    <source>
        <dbReference type="SAM" id="Phobius"/>
    </source>
</evidence>
<keyword evidence="2" id="KW-1003">Cell membrane</keyword>
<accession>I3D562</accession>
<evidence type="ECO:0000256" key="5">
    <source>
        <dbReference type="ARBA" id="ARBA00023136"/>
    </source>
</evidence>
<dbReference type="Pfam" id="PF13520">
    <property type="entry name" value="AA_permease_2"/>
    <property type="match status" value="1"/>
</dbReference>
<evidence type="ECO:0000313" key="8">
    <source>
        <dbReference type="Proteomes" id="UP000003423"/>
    </source>
</evidence>
<dbReference type="PANTHER" id="PTHR42770:SF11">
    <property type="entry name" value="INNER MEMBRANE TRANSPORT PROTEIN YBAT"/>
    <property type="match status" value="1"/>
</dbReference>
<comment type="subcellular location">
    <subcellularLocation>
        <location evidence="1">Cell membrane</location>
        <topology evidence="1">Multi-pass membrane protein</topology>
    </subcellularLocation>
</comment>
<evidence type="ECO:0000256" key="2">
    <source>
        <dbReference type="ARBA" id="ARBA00022475"/>
    </source>
</evidence>
<dbReference type="Proteomes" id="UP000003423">
    <property type="component" value="Unassembled WGS sequence"/>
</dbReference>
<comment type="caution">
    <text evidence="7">The sequence shown here is derived from an EMBL/GenBank/DDBJ whole genome shotgun (WGS) entry which is preliminary data.</text>
</comment>
<name>I3D562_9ARCH</name>
<evidence type="ECO:0000256" key="1">
    <source>
        <dbReference type="ARBA" id="ARBA00004651"/>
    </source>
</evidence>
<feature type="transmembrane region" description="Helical" evidence="6">
    <location>
        <begin position="94"/>
        <end position="111"/>
    </location>
</feature>
<protein>
    <submittedName>
        <fullName evidence="7">Membrane protein</fullName>
    </submittedName>
</protein>
<dbReference type="Gene3D" id="1.20.1740.10">
    <property type="entry name" value="Amino acid/polyamine transporter I"/>
    <property type="match status" value="1"/>
</dbReference>
<dbReference type="EMBL" id="AEXL02000023">
    <property type="protein sequence ID" value="EIJ66855.1"/>
    <property type="molecule type" value="Genomic_DNA"/>
</dbReference>
<organism evidence="7 8">
    <name type="scientific">Candidatus Nitrosopumilus salarius BD31</name>
    <dbReference type="NCBI Taxonomy" id="859350"/>
    <lineage>
        <taxon>Archaea</taxon>
        <taxon>Nitrososphaerota</taxon>
        <taxon>Nitrososphaeria</taxon>
        <taxon>Nitrosopumilales</taxon>
        <taxon>Nitrosopumilaceae</taxon>
        <taxon>Nitrosopumilus</taxon>
    </lineage>
</organism>
<dbReference type="GO" id="GO:0005886">
    <property type="term" value="C:plasma membrane"/>
    <property type="evidence" value="ECO:0007669"/>
    <property type="project" value="UniProtKB-SubCell"/>
</dbReference>
<feature type="transmembrane region" description="Helical" evidence="6">
    <location>
        <begin position="160"/>
        <end position="176"/>
    </location>
</feature>